<accession>A0A336MHD0</accession>
<keyword evidence="6 7" id="KW-0472">Membrane</keyword>
<organism evidence="8">
    <name type="scientific">Culicoides sonorensis</name>
    <name type="common">Biting midge</name>
    <dbReference type="NCBI Taxonomy" id="179676"/>
    <lineage>
        <taxon>Eukaryota</taxon>
        <taxon>Metazoa</taxon>
        <taxon>Ecdysozoa</taxon>
        <taxon>Arthropoda</taxon>
        <taxon>Hexapoda</taxon>
        <taxon>Insecta</taxon>
        <taxon>Pterygota</taxon>
        <taxon>Neoptera</taxon>
        <taxon>Endopterygota</taxon>
        <taxon>Diptera</taxon>
        <taxon>Nematocera</taxon>
        <taxon>Chironomoidea</taxon>
        <taxon>Ceratopogonidae</taxon>
        <taxon>Ceratopogoninae</taxon>
        <taxon>Culicoides</taxon>
        <taxon>Monoculicoides</taxon>
    </lineage>
</organism>
<comment type="subcellular location">
    <subcellularLocation>
        <location evidence="1">Membrane</location>
        <topology evidence="1">Multi-pass membrane protein</topology>
    </subcellularLocation>
</comment>
<dbReference type="VEuPathDB" id="VectorBase:CSON014763"/>
<evidence type="ECO:0000313" key="8">
    <source>
        <dbReference type="EMBL" id="SSX27737.1"/>
    </source>
</evidence>
<dbReference type="PANTHER" id="PTHR31592">
    <property type="entry name" value="TRANSMEMBRANE PROTEIN 192"/>
    <property type="match status" value="1"/>
</dbReference>
<proteinExistence type="inferred from homology"/>
<keyword evidence="5 7" id="KW-1133">Transmembrane helix</keyword>
<gene>
    <name evidence="8" type="primary">CSON014763</name>
</gene>
<feature type="transmembrane region" description="Helical" evidence="7">
    <location>
        <begin position="55"/>
        <end position="76"/>
    </location>
</feature>
<evidence type="ECO:0000256" key="2">
    <source>
        <dbReference type="ARBA" id="ARBA00006314"/>
    </source>
</evidence>
<evidence type="ECO:0000256" key="1">
    <source>
        <dbReference type="ARBA" id="ARBA00004141"/>
    </source>
</evidence>
<dbReference type="Pfam" id="PF14802">
    <property type="entry name" value="TMEM192"/>
    <property type="match status" value="2"/>
</dbReference>
<comment type="similarity">
    <text evidence="2">Belongs to the TMEM192 family.</text>
</comment>
<name>A0A336MHD0_CULSO</name>
<dbReference type="GO" id="GO:0005770">
    <property type="term" value="C:late endosome"/>
    <property type="evidence" value="ECO:0007669"/>
    <property type="project" value="TreeGrafter"/>
</dbReference>
<dbReference type="PANTHER" id="PTHR31592:SF1">
    <property type="entry name" value="TRANSMEMBRANE PROTEIN 192"/>
    <property type="match status" value="1"/>
</dbReference>
<feature type="transmembrane region" description="Helical" evidence="7">
    <location>
        <begin position="166"/>
        <end position="188"/>
    </location>
</feature>
<reference evidence="8" key="1">
    <citation type="submission" date="2018-07" db="EMBL/GenBank/DDBJ databases">
        <authorList>
            <person name="Quirk P.G."/>
            <person name="Krulwich T.A."/>
        </authorList>
    </citation>
    <scope>NUCLEOTIDE SEQUENCE</scope>
</reference>
<evidence type="ECO:0000256" key="7">
    <source>
        <dbReference type="SAM" id="Phobius"/>
    </source>
</evidence>
<feature type="transmembrane region" description="Helical" evidence="7">
    <location>
        <begin position="209"/>
        <end position="228"/>
    </location>
</feature>
<feature type="transmembrane region" description="Helical" evidence="7">
    <location>
        <begin position="240"/>
        <end position="270"/>
    </location>
</feature>
<evidence type="ECO:0000256" key="4">
    <source>
        <dbReference type="ARBA" id="ARBA00022692"/>
    </source>
</evidence>
<feature type="transmembrane region" description="Helical" evidence="7">
    <location>
        <begin position="132"/>
        <end position="154"/>
    </location>
</feature>
<evidence type="ECO:0000256" key="6">
    <source>
        <dbReference type="ARBA" id="ARBA00023136"/>
    </source>
</evidence>
<sequence>MADGEPILSAEADTSFKKLKTVPLFSFHLLVSTAISFTGIVLAATSQDKDRCKAYFIMVYMRVAFWFITFIFDHLVKHHHDQLRMNGYHDFHRATNVQKTVPLYIVSAWSAVFLGVQTLMHETYGEDFWIKCIFVGFFFHLLVSTAISFTGIVLAATSQDKDRCKAYFIMVYMRVAFWFITFIFDHLVKHHHDQLRMNGYHDFHRATNVQKTVPLYIVSAWSAVFLGVQTLMHETYGEDFWIKCIFVGFLSPVIYVTGFSVVETFILGIVHTSYICRVTKFNNAKPQPDALRGRHSSGEGLVGLTHSHADTLELLEKQADLINYLKDHNMRLSQKLMQLNSQVRTVTLPPQI</sequence>
<dbReference type="EMBL" id="UFQT01000867">
    <property type="protein sequence ID" value="SSX27737.1"/>
    <property type="molecule type" value="Genomic_DNA"/>
</dbReference>
<evidence type="ECO:0000256" key="3">
    <source>
        <dbReference type="ARBA" id="ARBA00014635"/>
    </source>
</evidence>
<dbReference type="GO" id="GO:0005765">
    <property type="term" value="C:lysosomal membrane"/>
    <property type="evidence" value="ECO:0007669"/>
    <property type="project" value="TreeGrafter"/>
</dbReference>
<dbReference type="InterPro" id="IPR029399">
    <property type="entry name" value="TMEM192"/>
</dbReference>
<feature type="transmembrane region" description="Helical" evidence="7">
    <location>
        <begin position="24"/>
        <end position="43"/>
    </location>
</feature>
<evidence type="ECO:0000256" key="5">
    <source>
        <dbReference type="ARBA" id="ARBA00022989"/>
    </source>
</evidence>
<dbReference type="AlphaFoldDB" id="A0A336MHD0"/>
<protein>
    <recommendedName>
        <fullName evidence="3">Transmembrane protein 192</fullName>
    </recommendedName>
</protein>
<keyword evidence="4 7" id="KW-0812">Transmembrane</keyword>